<evidence type="ECO:0000313" key="1">
    <source>
        <dbReference type="EMBL" id="MDH6504586.1"/>
    </source>
</evidence>
<keyword evidence="2" id="KW-1185">Reference proteome</keyword>
<gene>
    <name evidence="1" type="ORF">M2127_001912</name>
</gene>
<dbReference type="EMBL" id="JARXYA010000010">
    <property type="protein sequence ID" value="MDH6504586.1"/>
    <property type="molecule type" value="Genomic_DNA"/>
</dbReference>
<reference evidence="1" key="1">
    <citation type="submission" date="2023-04" db="EMBL/GenBank/DDBJ databases">
        <title>Genome Encyclopedia of Bacteria and Archaea VI: Functional Genomics of Type Strains.</title>
        <authorList>
            <person name="Whitman W."/>
        </authorList>
    </citation>
    <scope>NUCLEOTIDE SEQUENCE</scope>
    <source>
        <strain evidence="1">Enz.4-51</strain>
    </source>
</reference>
<organism evidence="1 2">
    <name type="scientific">Polynucleobacter sphagniphilus</name>
    <dbReference type="NCBI Taxonomy" id="1743169"/>
    <lineage>
        <taxon>Bacteria</taxon>
        <taxon>Pseudomonadati</taxon>
        <taxon>Pseudomonadota</taxon>
        <taxon>Betaproteobacteria</taxon>
        <taxon>Burkholderiales</taxon>
        <taxon>Burkholderiaceae</taxon>
        <taxon>Polynucleobacter</taxon>
    </lineage>
</organism>
<evidence type="ECO:0000313" key="2">
    <source>
        <dbReference type="Proteomes" id="UP001161160"/>
    </source>
</evidence>
<dbReference type="AlphaFoldDB" id="A0AA43M9C5"/>
<accession>A0AA43M9C5</accession>
<dbReference type="RefSeq" id="WP_076024033.1">
    <property type="nucleotide sequence ID" value="NZ_JAQFIK010000001.1"/>
</dbReference>
<proteinExistence type="predicted"/>
<dbReference type="Proteomes" id="UP001161160">
    <property type="component" value="Unassembled WGS sequence"/>
</dbReference>
<protein>
    <submittedName>
        <fullName evidence="1">Uncharacterized protein</fullName>
    </submittedName>
</protein>
<comment type="caution">
    <text evidence="1">The sequence shown here is derived from an EMBL/GenBank/DDBJ whole genome shotgun (WGS) entry which is preliminary data.</text>
</comment>
<name>A0AA43M9C5_9BURK</name>
<sequence length="109" mass="12222">MIIAWVASLVLMMSTLITYLERLTALEIISVHTLKQTQDHFVAAENAVMECQNNLSSISAAQLQACYLQSAGNNYWLISSKEKPIIEVLVLLDDKTGIVSRLNWRQGLE</sequence>